<protein>
    <submittedName>
        <fullName evidence="3">Histidine kinase</fullName>
    </submittedName>
</protein>
<dbReference type="EMBL" id="JADYTN010000025">
    <property type="protein sequence ID" value="MCF2564494.1"/>
    <property type="molecule type" value="Genomic_DNA"/>
</dbReference>
<feature type="transmembrane region" description="Helical" evidence="1">
    <location>
        <begin position="24"/>
        <end position="43"/>
    </location>
</feature>
<sequence length="288" mass="33222">MAVFYIDYLWLTPRYFVTGHRTQFFVTNTFIVIVLGIALHLWMSLSHDMLGHNHREPPLILTIAFVIRDIVNLVIAAAIATLLHLALQWQTAEEARKEAELSNLRSQINPHFLLNTLNNIYALTAINTQKAQEAIQDLSKMLRHILYDYQRSEIELRDEVEFLKNYIRLMKLRQGPSVEVNTSFHITNEQQKVAPMIFISLVENAFKHGVKPAVPCTINITIQANDRQIVCDIVNSNHPKTSTDRSGHGVGLELVRRRLELAYKGRYEWTHGVNDNQKMYHSTITIKL</sequence>
<keyword evidence="3" id="KW-0808">Transferase</keyword>
<organism evidence="3 4">
    <name type="scientific">Xylanibacter brevis</name>
    <dbReference type="NCBI Taxonomy" id="83231"/>
    <lineage>
        <taxon>Bacteria</taxon>
        <taxon>Pseudomonadati</taxon>
        <taxon>Bacteroidota</taxon>
        <taxon>Bacteroidia</taxon>
        <taxon>Bacteroidales</taxon>
        <taxon>Prevotellaceae</taxon>
        <taxon>Xylanibacter</taxon>
    </lineage>
</organism>
<evidence type="ECO:0000313" key="4">
    <source>
        <dbReference type="Proteomes" id="UP001200470"/>
    </source>
</evidence>
<keyword evidence="3" id="KW-0418">Kinase</keyword>
<dbReference type="InterPro" id="IPR050640">
    <property type="entry name" value="Bact_2-comp_sensor_kinase"/>
</dbReference>
<keyword evidence="1" id="KW-1133">Transmembrane helix</keyword>
<keyword evidence="1" id="KW-0472">Membrane</keyword>
<reference evidence="3 4" key="1">
    <citation type="submission" date="2020-12" db="EMBL/GenBank/DDBJ databases">
        <title>Whole genome sequences of gut porcine anaerobes.</title>
        <authorList>
            <person name="Kubasova T."/>
            <person name="Jahodarova E."/>
            <person name="Rychlik I."/>
        </authorList>
    </citation>
    <scope>NUCLEOTIDE SEQUENCE [LARGE SCALE GENOMIC DNA]</scope>
    <source>
        <strain evidence="3 4">An925</strain>
    </source>
</reference>
<evidence type="ECO:0000256" key="1">
    <source>
        <dbReference type="SAM" id="Phobius"/>
    </source>
</evidence>
<name>A0ABS9CIB9_9BACT</name>
<evidence type="ECO:0000313" key="3">
    <source>
        <dbReference type="EMBL" id="MCF2564494.1"/>
    </source>
</evidence>
<dbReference type="InterPro" id="IPR036890">
    <property type="entry name" value="HATPase_C_sf"/>
</dbReference>
<dbReference type="Proteomes" id="UP001200470">
    <property type="component" value="Unassembled WGS sequence"/>
</dbReference>
<feature type="transmembrane region" description="Helical" evidence="1">
    <location>
        <begin position="63"/>
        <end position="87"/>
    </location>
</feature>
<comment type="caution">
    <text evidence="3">The sequence shown here is derived from an EMBL/GenBank/DDBJ whole genome shotgun (WGS) entry which is preliminary data.</text>
</comment>
<gene>
    <name evidence="3" type="ORF">I6E12_10270</name>
</gene>
<dbReference type="Gene3D" id="3.30.565.10">
    <property type="entry name" value="Histidine kinase-like ATPase, C-terminal domain"/>
    <property type="match status" value="1"/>
</dbReference>
<dbReference type="GO" id="GO:0016301">
    <property type="term" value="F:kinase activity"/>
    <property type="evidence" value="ECO:0007669"/>
    <property type="project" value="UniProtKB-KW"/>
</dbReference>
<dbReference type="Pfam" id="PF06580">
    <property type="entry name" value="His_kinase"/>
    <property type="match status" value="1"/>
</dbReference>
<keyword evidence="4" id="KW-1185">Reference proteome</keyword>
<keyword evidence="1" id="KW-0812">Transmembrane</keyword>
<feature type="domain" description="Signal transduction histidine kinase internal region" evidence="2">
    <location>
        <begin position="99"/>
        <end position="175"/>
    </location>
</feature>
<dbReference type="SUPFAM" id="SSF55874">
    <property type="entry name" value="ATPase domain of HSP90 chaperone/DNA topoisomerase II/histidine kinase"/>
    <property type="match status" value="1"/>
</dbReference>
<evidence type="ECO:0000259" key="2">
    <source>
        <dbReference type="Pfam" id="PF06580"/>
    </source>
</evidence>
<accession>A0ABS9CIB9</accession>
<dbReference type="PANTHER" id="PTHR34220:SF7">
    <property type="entry name" value="SENSOR HISTIDINE KINASE YPDA"/>
    <property type="match status" value="1"/>
</dbReference>
<dbReference type="PANTHER" id="PTHR34220">
    <property type="entry name" value="SENSOR HISTIDINE KINASE YPDA"/>
    <property type="match status" value="1"/>
</dbReference>
<dbReference type="InterPro" id="IPR010559">
    <property type="entry name" value="Sig_transdc_His_kin_internal"/>
</dbReference>
<proteinExistence type="predicted"/>